<dbReference type="GO" id="GO:0006572">
    <property type="term" value="P:L-tyrosine catabolic process"/>
    <property type="evidence" value="ECO:0007669"/>
    <property type="project" value="UniProtKB-KW"/>
</dbReference>
<evidence type="ECO:0000256" key="7">
    <source>
        <dbReference type="ARBA" id="ARBA00022878"/>
    </source>
</evidence>
<feature type="domain" description="VOC" evidence="10">
    <location>
        <begin position="29"/>
        <end position="175"/>
    </location>
</feature>
<dbReference type="GO" id="GO:0003868">
    <property type="term" value="F:4-hydroxyphenylpyruvate dioxygenase activity"/>
    <property type="evidence" value="ECO:0007669"/>
    <property type="project" value="UniProtKB-EC"/>
</dbReference>
<dbReference type="Pfam" id="PF00903">
    <property type="entry name" value="Glyoxalase"/>
    <property type="match status" value="1"/>
</dbReference>
<dbReference type="SUPFAM" id="SSF54593">
    <property type="entry name" value="Glyoxalase/Bleomycin resistance protein/Dihydroxybiphenyl dioxygenase"/>
    <property type="match status" value="1"/>
</dbReference>
<evidence type="ECO:0000313" key="11">
    <source>
        <dbReference type="EMBL" id="KAH0556005.1"/>
    </source>
</evidence>
<keyword evidence="7" id="KW-0828">Tyrosine catabolism</keyword>
<evidence type="ECO:0000256" key="3">
    <source>
        <dbReference type="ARBA" id="ARBA00005877"/>
    </source>
</evidence>
<dbReference type="InterPro" id="IPR037523">
    <property type="entry name" value="VOC_core"/>
</dbReference>
<reference evidence="11" key="1">
    <citation type="submission" date="2021-03" db="EMBL/GenBank/DDBJ databases">
        <title>Comparative genomics and phylogenomic investigation of the class Geoglossomycetes provide insights into ecological specialization and systematics.</title>
        <authorList>
            <person name="Melie T."/>
            <person name="Pirro S."/>
            <person name="Miller A.N."/>
            <person name="Quandt A."/>
        </authorList>
    </citation>
    <scope>NUCLEOTIDE SEQUENCE</scope>
    <source>
        <strain evidence="11">CAQ_001_2017</strain>
    </source>
</reference>
<keyword evidence="8" id="KW-0408">Iron</keyword>
<evidence type="ECO:0000256" key="1">
    <source>
        <dbReference type="ARBA" id="ARBA00001962"/>
    </source>
</evidence>
<dbReference type="InterPro" id="IPR005956">
    <property type="entry name" value="4OHPhenylPyrv_dOase"/>
</dbReference>
<evidence type="ECO:0000256" key="8">
    <source>
        <dbReference type="ARBA" id="ARBA00023004"/>
    </source>
</evidence>
<evidence type="ECO:0000256" key="6">
    <source>
        <dbReference type="ARBA" id="ARBA00022737"/>
    </source>
</evidence>
<dbReference type="GO" id="GO:0006559">
    <property type="term" value="P:L-phenylalanine catabolic process"/>
    <property type="evidence" value="ECO:0007669"/>
    <property type="project" value="UniProtKB-KW"/>
</dbReference>
<dbReference type="Gene3D" id="3.10.180.10">
    <property type="entry name" value="2,3-Dihydroxybiphenyl 1,2-Dioxygenase, domain 1"/>
    <property type="match status" value="1"/>
</dbReference>
<dbReference type="FunFam" id="3.10.180.10:FF:000020">
    <property type="entry name" value="4-hydroxyphenylpyruvate dioxygenase"/>
    <property type="match status" value="1"/>
</dbReference>
<evidence type="ECO:0000256" key="4">
    <source>
        <dbReference type="ARBA" id="ARBA00013222"/>
    </source>
</evidence>
<dbReference type="EMBL" id="JAGHQM010001267">
    <property type="protein sequence ID" value="KAH0556005.1"/>
    <property type="molecule type" value="Genomic_DNA"/>
</dbReference>
<keyword evidence="9" id="KW-0585">Phenylalanine catabolism</keyword>
<dbReference type="PANTHER" id="PTHR11959:SF1">
    <property type="entry name" value="4-HYDROXYPHENYLPYRUVATE DIOXYGENASE"/>
    <property type="match status" value="1"/>
</dbReference>
<dbReference type="PROSITE" id="PS51819">
    <property type="entry name" value="VOC"/>
    <property type="match status" value="1"/>
</dbReference>
<gene>
    <name evidence="11" type="ORF">GP486_006053</name>
</gene>
<dbReference type="Proteomes" id="UP000750711">
    <property type="component" value="Unassembled WGS sequence"/>
</dbReference>
<sequence length="225" mass="24642">MVGGSFTNSRSSRLIDLPTTGDKDGGYRGYDHATWYVGNAKQAASWYITRYGFKLVAYRGLETGSRYVASYVVTNNRVRFVLVSPIQGLARLQHDGAAASEKAEVEGIYAHLEKHGDAVKDIAFEVDDAPAVYASAVAKGAESVRKPECQEDGGGQVILATIKTYGDTTHTFIERRNYRGIFLPGYRLISAVDPISQYLPDVPLIVIDHCVGNQDWNGMEAVCNL</sequence>
<comment type="pathway">
    <text evidence="2">Amino-acid degradation; L-phenylalanine degradation; acetoacetate and fumarate from L-phenylalanine: step 3/6.</text>
</comment>
<comment type="similarity">
    <text evidence="3">Belongs to the 4HPPD family.</text>
</comment>
<keyword evidence="6" id="KW-0677">Repeat</keyword>
<dbReference type="CDD" id="cd08342">
    <property type="entry name" value="HPPD_N_like"/>
    <property type="match status" value="1"/>
</dbReference>
<protein>
    <recommendedName>
        <fullName evidence="4">4-hydroxyphenylpyruvate dioxygenase</fullName>
        <ecNumber evidence="4">1.13.11.27</ecNumber>
    </recommendedName>
</protein>
<keyword evidence="12" id="KW-1185">Reference proteome</keyword>
<dbReference type="GO" id="GO:0046872">
    <property type="term" value="F:metal ion binding"/>
    <property type="evidence" value="ECO:0007669"/>
    <property type="project" value="UniProtKB-KW"/>
</dbReference>
<accession>A0A9P8L827</accession>
<organism evidence="11 12">
    <name type="scientific">Trichoglossum hirsutum</name>
    <dbReference type="NCBI Taxonomy" id="265104"/>
    <lineage>
        <taxon>Eukaryota</taxon>
        <taxon>Fungi</taxon>
        <taxon>Dikarya</taxon>
        <taxon>Ascomycota</taxon>
        <taxon>Pezizomycotina</taxon>
        <taxon>Geoglossomycetes</taxon>
        <taxon>Geoglossales</taxon>
        <taxon>Geoglossaceae</taxon>
        <taxon>Trichoglossum</taxon>
    </lineage>
</organism>
<comment type="cofactor">
    <cofactor evidence="1">
        <name>Fe cation</name>
        <dbReference type="ChEBI" id="CHEBI:24875"/>
    </cofactor>
</comment>
<dbReference type="EC" id="1.13.11.27" evidence="4"/>
<keyword evidence="5" id="KW-0479">Metal-binding</keyword>
<dbReference type="PANTHER" id="PTHR11959">
    <property type="entry name" value="4-HYDROXYPHENYLPYRUVATE DIOXYGENASE"/>
    <property type="match status" value="1"/>
</dbReference>
<evidence type="ECO:0000256" key="9">
    <source>
        <dbReference type="ARBA" id="ARBA00023232"/>
    </source>
</evidence>
<dbReference type="InterPro" id="IPR041736">
    <property type="entry name" value="4OHPhenylPyrv_dOase_N"/>
</dbReference>
<evidence type="ECO:0000256" key="5">
    <source>
        <dbReference type="ARBA" id="ARBA00022723"/>
    </source>
</evidence>
<dbReference type="InterPro" id="IPR004360">
    <property type="entry name" value="Glyas_Fos-R_dOase_dom"/>
</dbReference>
<dbReference type="InterPro" id="IPR029068">
    <property type="entry name" value="Glyas_Bleomycin-R_OHBP_Dase"/>
</dbReference>
<evidence type="ECO:0000259" key="10">
    <source>
        <dbReference type="PROSITE" id="PS51819"/>
    </source>
</evidence>
<evidence type="ECO:0000256" key="2">
    <source>
        <dbReference type="ARBA" id="ARBA00005162"/>
    </source>
</evidence>
<name>A0A9P8L827_9PEZI</name>
<comment type="caution">
    <text evidence="11">The sequence shown here is derived from an EMBL/GenBank/DDBJ whole genome shotgun (WGS) entry which is preliminary data.</text>
</comment>
<evidence type="ECO:0000313" key="12">
    <source>
        <dbReference type="Proteomes" id="UP000750711"/>
    </source>
</evidence>
<dbReference type="AlphaFoldDB" id="A0A9P8L827"/>
<proteinExistence type="inferred from homology"/>